<accession>A0A4U9WFY9</accession>
<gene>
    <name evidence="1" type="ORF">NCTC12965_07585</name>
</gene>
<evidence type="ECO:0000313" key="1">
    <source>
        <dbReference type="EMBL" id="VTR57989.1"/>
    </source>
</evidence>
<protein>
    <submittedName>
        <fullName evidence="1">Uncharacterized protein</fullName>
    </submittedName>
</protein>
<sequence>MMSSLLSSGTFLMAMPCRLGLRTATFMVCSSSRLLPQAILKLLRFLIDIDAEEQPDQPHHQQNAADTEWVSHCIAHPHAVNQLRIGTQIGEYLLPGTKRRGVGHRRRRTRRE</sequence>
<organism evidence="1">
    <name type="scientific">Serratia fonticola</name>
    <dbReference type="NCBI Taxonomy" id="47917"/>
    <lineage>
        <taxon>Bacteria</taxon>
        <taxon>Pseudomonadati</taxon>
        <taxon>Pseudomonadota</taxon>
        <taxon>Gammaproteobacteria</taxon>
        <taxon>Enterobacterales</taxon>
        <taxon>Yersiniaceae</taxon>
        <taxon>Serratia</taxon>
    </lineage>
</organism>
<dbReference type="AlphaFoldDB" id="A0A4U9WFY9"/>
<reference evidence="1" key="1">
    <citation type="submission" date="2019-05" db="EMBL/GenBank/DDBJ databases">
        <authorList>
            <consortium name="Pathogen Informatics"/>
        </authorList>
    </citation>
    <scope>NUCLEOTIDE SEQUENCE [LARGE SCALE GENOMIC DNA]</scope>
    <source>
        <strain evidence="1">NCTC12965</strain>
    </source>
</reference>
<proteinExistence type="predicted"/>
<dbReference type="EMBL" id="CABEEZ010000150">
    <property type="protein sequence ID" value="VTR57989.1"/>
    <property type="molecule type" value="Genomic_DNA"/>
</dbReference>
<name>A0A4U9WFY9_SERFO</name>